<comment type="similarity">
    <text evidence="3">Belongs to the acetyltransferase family. RimJ subfamily.</text>
</comment>
<dbReference type="Proteomes" id="UP000318413">
    <property type="component" value="Unassembled WGS sequence"/>
</dbReference>
<sequence length="174" mass="19045">MTLRPGWPEDAPALHAAIAHEDVVMKLAKVPWPYTLADAAWFLGLERDAATAQFVICDHEAGAPRVIGTIGIHREGEACVFGYWLTPSAWGRGYATEAGRAVLDIARHALPIRRLNASYFVDNPASGRVLRKLGFRETGRTVSMRTLARREPVEAVLVECDLDDQDRPAASIAA</sequence>
<comment type="caution">
    <text evidence="5">The sequence shown here is derived from an EMBL/GenBank/DDBJ whole genome shotgun (WGS) entry which is preliminary data.</text>
</comment>
<dbReference type="EMBL" id="RCZK01000002">
    <property type="protein sequence ID" value="TPG14605.1"/>
    <property type="molecule type" value="Genomic_DNA"/>
</dbReference>
<dbReference type="InterPro" id="IPR000182">
    <property type="entry name" value="GNAT_dom"/>
</dbReference>
<dbReference type="AlphaFoldDB" id="A0A502CLQ5"/>
<dbReference type="SUPFAM" id="SSF55729">
    <property type="entry name" value="Acyl-CoA N-acyltransferases (Nat)"/>
    <property type="match status" value="1"/>
</dbReference>
<evidence type="ECO:0000313" key="6">
    <source>
        <dbReference type="Proteomes" id="UP000318413"/>
    </source>
</evidence>
<dbReference type="PROSITE" id="PS51186">
    <property type="entry name" value="GNAT"/>
    <property type="match status" value="1"/>
</dbReference>
<proteinExistence type="inferred from homology"/>
<dbReference type="OrthoDB" id="9804153at2"/>
<organism evidence="5 6">
    <name type="scientific">Sphingomonas oligophenolica</name>
    <dbReference type="NCBI Taxonomy" id="301154"/>
    <lineage>
        <taxon>Bacteria</taxon>
        <taxon>Pseudomonadati</taxon>
        <taxon>Pseudomonadota</taxon>
        <taxon>Alphaproteobacteria</taxon>
        <taxon>Sphingomonadales</taxon>
        <taxon>Sphingomonadaceae</taxon>
        <taxon>Sphingomonas</taxon>
    </lineage>
</organism>
<evidence type="ECO:0000259" key="4">
    <source>
        <dbReference type="PROSITE" id="PS51186"/>
    </source>
</evidence>
<dbReference type="PANTHER" id="PTHR43792">
    <property type="entry name" value="GNAT FAMILY, PUTATIVE (AFU_ORTHOLOGUE AFUA_3G00765)-RELATED-RELATED"/>
    <property type="match status" value="1"/>
</dbReference>
<evidence type="ECO:0000313" key="5">
    <source>
        <dbReference type="EMBL" id="TPG14605.1"/>
    </source>
</evidence>
<dbReference type="PANTHER" id="PTHR43792:SF8">
    <property type="entry name" value="[RIBOSOMAL PROTEIN US5]-ALANINE N-ACETYLTRANSFERASE"/>
    <property type="match status" value="1"/>
</dbReference>
<accession>A0A502CLQ5</accession>
<evidence type="ECO:0000256" key="1">
    <source>
        <dbReference type="ARBA" id="ARBA00022679"/>
    </source>
</evidence>
<gene>
    <name evidence="5" type="ORF">EAH84_03840</name>
</gene>
<keyword evidence="6" id="KW-1185">Reference proteome</keyword>
<reference evidence="5 6" key="1">
    <citation type="journal article" date="2019" name="Environ. Microbiol.">
        <title>Species interactions and distinct microbial communities in high Arctic permafrost affected cryosols are associated with the CH4 and CO2 gas fluxes.</title>
        <authorList>
            <person name="Altshuler I."/>
            <person name="Hamel J."/>
            <person name="Turney S."/>
            <person name="Magnuson E."/>
            <person name="Levesque R."/>
            <person name="Greer C."/>
            <person name="Whyte L.G."/>
        </authorList>
    </citation>
    <scope>NUCLEOTIDE SEQUENCE [LARGE SCALE GENOMIC DNA]</scope>
    <source>
        <strain evidence="5 6">S5.1</strain>
    </source>
</reference>
<dbReference type="Pfam" id="PF13302">
    <property type="entry name" value="Acetyltransf_3"/>
    <property type="match status" value="1"/>
</dbReference>
<evidence type="ECO:0000256" key="2">
    <source>
        <dbReference type="ARBA" id="ARBA00023315"/>
    </source>
</evidence>
<dbReference type="GO" id="GO:0016747">
    <property type="term" value="F:acyltransferase activity, transferring groups other than amino-acyl groups"/>
    <property type="evidence" value="ECO:0007669"/>
    <property type="project" value="InterPro"/>
</dbReference>
<protein>
    <submittedName>
        <fullName evidence="5">N-acetyltransferase</fullName>
    </submittedName>
</protein>
<feature type="domain" description="N-acetyltransferase" evidence="4">
    <location>
        <begin position="1"/>
        <end position="163"/>
    </location>
</feature>
<keyword evidence="1 5" id="KW-0808">Transferase</keyword>
<dbReference type="InterPro" id="IPR016181">
    <property type="entry name" value="Acyl_CoA_acyltransferase"/>
</dbReference>
<name>A0A502CLQ5_9SPHN</name>
<keyword evidence="2" id="KW-0012">Acyltransferase</keyword>
<dbReference type="InterPro" id="IPR051531">
    <property type="entry name" value="N-acetyltransferase"/>
</dbReference>
<evidence type="ECO:0000256" key="3">
    <source>
        <dbReference type="ARBA" id="ARBA00038502"/>
    </source>
</evidence>
<dbReference type="Gene3D" id="3.40.630.30">
    <property type="match status" value="1"/>
</dbReference>